<evidence type="ECO:0000313" key="5">
    <source>
        <dbReference type="Proteomes" id="UP000284403"/>
    </source>
</evidence>
<keyword evidence="5" id="KW-1185">Reference proteome</keyword>
<dbReference type="InterPro" id="IPR036412">
    <property type="entry name" value="HAD-like_sf"/>
</dbReference>
<proteinExistence type="predicted"/>
<sequence length="314" mass="33824">MTPRLPYAVVVTDLDGTLLLPDGGISAPSREVLQLLSERGVEVVLATGRHHCDGAAILRGLELPRPGYLIAANGSRVHRIAGAASPGKAAGCAAMELLLQRNMDADVVCDLLQLLPADEEEISVNIFQGDEWRSSLDWSDQLELYKLSGFRYSLVRPLDLVAQYWRYLEREGTEAGGASSQNPLSAVEKLAFGSDNTERLHALERVIVAMYGTRTEVAFSSACCLDVCPLGAAKANAVQELVARLPSNGAQLSMADCLAFGDGMNDLKLLQLAGKGCLMGNAHPRLKEALPQLEVIGRNTEDGVAKKLREIFNL</sequence>
<dbReference type="GO" id="GO:0016787">
    <property type="term" value="F:hydrolase activity"/>
    <property type="evidence" value="ECO:0007669"/>
    <property type="project" value="UniProtKB-KW"/>
</dbReference>
<gene>
    <name evidence="4" type="ORF">Tco025E_08876</name>
</gene>
<dbReference type="Gene3D" id="3.30.1240.10">
    <property type="match status" value="1"/>
</dbReference>
<dbReference type="PROSITE" id="PS01228">
    <property type="entry name" value="COF_1"/>
    <property type="match status" value="1"/>
</dbReference>
<dbReference type="OrthoDB" id="27226at2759"/>
<evidence type="ECO:0000256" key="2">
    <source>
        <dbReference type="ARBA" id="ARBA00022801"/>
    </source>
</evidence>
<reference evidence="4 5" key="1">
    <citation type="journal article" date="2018" name="BMC Genomics">
        <title>Genomic comparison of Trypanosoma conorhini and Trypanosoma rangeli to Trypanosoma cruzi strains of high and low virulence.</title>
        <authorList>
            <person name="Bradwell K.R."/>
            <person name="Koparde V.N."/>
            <person name="Matveyev A.V."/>
            <person name="Serrano M.G."/>
            <person name="Alves J.M."/>
            <person name="Parikh H."/>
            <person name="Huang B."/>
            <person name="Lee V."/>
            <person name="Espinosa-Alvarez O."/>
            <person name="Ortiz P.A."/>
            <person name="Costa-Martins A.G."/>
            <person name="Teixeira M.M."/>
            <person name="Buck G.A."/>
        </authorList>
    </citation>
    <scope>NUCLEOTIDE SEQUENCE [LARGE SCALE GENOMIC DNA]</scope>
    <source>
        <strain evidence="4 5">025E</strain>
    </source>
</reference>
<dbReference type="GeneID" id="40322487"/>
<organism evidence="4 5">
    <name type="scientific">Trypanosoma conorhini</name>
    <dbReference type="NCBI Taxonomy" id="83891"/>
    <lineage>
        <taxon>Eukaryota</taxon>
        <taxon>Discoba</taxon>
        <taxon>Euglenozoa</taxon>
        <taxon>Kinetoplastea</taxon>
        <taxon>Metakinetoplastina</taxon>
        <taxon>Trypanosomatida</taxon>
        <taxon>Trypanosomatidae</taxon>
        <taxon>Trypanosoma</taxon>
    </lineage>
</organism>
<keyword evidence="2 4" id="KW-0378">Hydrolase</keyword>
<dbReference type="Gene3D" id="3.40.50.1000">
    <property type="entry name" value="HAD superfamily/HAD-like"/>
    <property type="match status" value="1"/>
</dbReference>
<dbReference type="RefSeq" id="XP_029224179.1">
    <property type="nucleotide sequence ID" value="XM_029375711.1"/>
</dbReference>
<dbReference type="Pfam" id="PF08282">
    <property type="entry name" value="Hydrolase_3"/>
    <property type="match status" value="1"/>
</dbReference>
<dbReference type="PROSITE" id="PS01229">
    <property type="entry name" value="COF_2"/>
    <property type="match status" value="1"/>
</dbReference>
<protein>
    <submittedName>
        <fullName evidence="4">Hydrolase</fullName>
    </submittedName>
</protein>
<dbReference type="InterPro" id="IPR023214">
    <property type="entry name" value="HAD_sf"/>
</dbReference>
<evidence type="ECO:0000256" key="1">
    <source>
        <dbReference type="ARBA" id="ARBA00001946"/>
    </source>
</evidence>
<name>A0A3R7KRV9_9TRYP</name>
<comment type="caution">
    <text evidence="4">The sequence shown here is derived from an EMBL/GenBank/DDBJ whole genome shotgun (WGS) entry which is preliminary data.</text>
</comment>
<evidence type="ECO:0000256" key="3">
    <source>
        <dbReference type="ARBA" id="ARBA00022842"/>
    </source>
</evidence>
<dbReference type="EMBL" id="MKKU01000907">
    <property type="protein sequence ID" value="RNF00119.1"/>
    <property type="molecule type" value="Genomic_DNA"/>
</dbReference>
<dbReference type="Proteomes" id="UP000284403">
    <property type="component" value="Unassembled WGS sequence"/>
</dbReference>
<evidence type="ECO:0000313" key="4">
    <source>
        <dbReference type="EMBL" id="RNF00119.1"/>
    </source>
</evidence>
<keyword evidence="3" id="KW-0460">Magnesium</keyword>
<dbReference type="SUPFAM" id="SSF56784">
    <property type="entry name" value="HAD-like"/>
    <property type="match status" value="1"/>
</dbReference>
<accession>A0A3R7KRV9</accession>
<dbReference type="PANTHER" id="PTHR47267">
    <property type="match status" value="1"/>
</dbReference>
<comment type="cofactor">
    <cofactor evidence="1">
        <name>Mg(2+)</name>
        <dbReference type="ChEBI" id="CHEBI:18420"/>
    </cofactor>
</comment>
<dbReference type="PANTHER" id="PTHR47267:SF4">
    <property type="entry name" value="PYRIDOXAL PHOSPHATE PHOSPHATASE YIGL"/>
    <property type="match status" value="1"/>
</dbReference>
<dbReference type="AlphaFoldDB" id="A0A3R7KRV9"/>